<feature type="chain" id="PRO_5043342366" evidence="1">
    <location>
        <begin position="25"/>
        <end position="571"/>
    </location>
</feature>
<evidence type="ECO:0000313" key="3">
    <source>
        <dbReference type="EMBL" id="MDT0584043.1"/>
    </source>
</evidence>
<dbReference type="Gene3D" id="2.60.40.10">
    <property type="entry name" value="Immunoglobulins"/>
    <property type="match status" value="2"/>
</dbReference>
<keyword evidence="1" id="KW-0732">Signal</keyword>
<gene>
    <name evidence="3" type="ORF">RM544_15955</name>
</gene>
<comment type="caution">
    <text evidence="3">The sequence shown here is derived from an EMBL/GenBank/DDBJ whole genome shotgun (WGS) entry which is preliminary data.</text>
</comment>
<dbReference type="InterPro" id="IPR013783">
    <property type="entry name" value="Ig-like_fold"/>
</dbReference>
<evidence type="ECO:0000259" key="2">
    <source>
        <dbReference type="Pfam" id="PF07603"/>
    </source>
</evidence>
<sequence length="571" mass="61608">MNRLSHIRLLILVAFLLLAVSACGGGDADRPEPTAVLVNAGPDIVANEQSTVSLLGDARESGNAAATLTYTWSATPSLTITQEDIASSVATLTTPVTIEVSEYILTLTVSNENGVQGSDSITLSVNPVNISPIANIVVSQNDIYEVDTFPINSDVVFDASQSSDADPQTDDAEITEYLWQQTAGPDLLTGKIVTASSLTVRTPILASNETATIVLTVTDQEGAIGQQEKSILLLSESQTIPELTIVGQQTHTSGDYIALSGSATSAARGAAPYSVIWSSDSSLAPLIADFNSFNTYSVAPLVSQETEIIYQFQVTDSYGNQQVETQTMRVKPPVQSKLNDTGVTVNATNIELSDAYQGEFAGQDAHLGRDRMEQSGVLDKAGRGEVGFDFTRLNQNGDEIDQETTNWRCVRDNTTGLIWENKNSDPTDLHYQDNLFTWFIEADNGGFAGFQNLNSLSCNLTSGTCNTQAYIDQVNAQGLCGFFDWRLPSHTELLSLVHFGQSQGPLVDSEYFPDMGSISLDLLWYWTSLPNVDGVSEIGSQSAWAIDFNSGVDNFILKSSEVRIKLVRAGR</sequence>
<proteinExistence type="predicted"/>
<dbReference type="InterPro" id="IPR011460">
    <property type="entry name" value="Lcl_C"/>
</dbReference>
<protein>
    <submittedName>
        <fullName evidence="3">DUF1566 domain-containing protein</fullName>
    </submittedName>
</protein>
<evidence type="ECO:0000256" key="1">
    <source>
        <dbReference type="SAM" id="SignalP"/>
    </source>
</evidence>
<evidence type="ECO:0000313" key="4">
    <source>
        <dbReference type="Proteomes" id="UP001249020"/>
    </source>
</evidence>
<keyword evidence="4" id="KW-1185">Reference proteome</keyword>
<reference evidence="3 4" key="1">
    <citation type="submission" date="2023-09" db="EMBL/GenBank/DDBJ databases">
        <authorList>
            <person name="Rey-Velasco X."/>
        </authorList>
    </citation>
    <scope>NUCLEOTIDE SEQUENCE [LARGE SCALE GENOMIC DNA]</scope>
    <source>
        <strain evidence="3 4">W409</strain>
    </source>
</reference>
<dbReference type="EMBL" id="JAVRIE010000007">
    <property type="protein sequence ID" value="MDT0584043.1"/>
    <property type="molecule type" value="Genomic_DNA"/>
</dbReference>
<dbReference type="RefSeq" id="WP_311362810.1">
    <property type="nucleotide sequence ID" value="NZ_JAVRIE010000007.1"/>
</dbReference>
<dbReference type="Proteomes" id="UP001249020">
    <property type="component" value="Unassembled WGS sequence"/>
</dbReference>
<name>A0AAW8R3P8_9ALTE</name>
<accession>A0AAW8R3P8</accession>
<dbReference type="Pfam" id="PF07603">
    <property type="entry name" value="Lcl_C"/>
    <property type="match status" value="1"/>
</dbReference>
<feature type="domain" description="Lcl C-terminal" evidence="2">
    <location>
        <begin position="409"/>
        <end position="568"/>
    </location>
</feature>
<feature type="signal peptide" evidence="1">
    <location>
        <begin position="1"/>
        <end position="24"/>
    </location>
</feature>
<dbReference type="PROSITE" id="PS51257">
    <property type="entry name" value="PROKAR_LIPOPROTEIN"/>
    <property type="match status" value="1"/>
</dbReference>
<dbReference type="AlphaFoldDB" id="A0AAW8R3P8"/>
<organism evidence="3 4">
    <name type="scientific">Brumicola blandensis</name>
    <dbReference type="NCBI Taxonomy" id="3075611"/>
    <lineage>
        <taxon>Bacteria</taxon>
        <taxon>Pseudomonadati</taxon>
        <taxon>Pseudomonadota</taxon>
        <taxon>Gammaproteobacteria</taxon>
        <taxon>Alteromonadales</taxon>
        <taxon>Alteromonadaceae</taxon>
        <taxon>Brumicola</taxon>
    </lineage>
</organism>